<feature type="region of interest" description="Disordered" evidence="1">
    <location>
        <begin position="443"/>
        <end position="476"/>
    </location>
</feature>
<feature type="compositionally biased region" description="Low complexity" evidence="1">
    <location>
        <begin position="452"/>
        <end position="463"/>
    </location>
</feature>
<dbReference type="AlphaFoldDB" id="A0A8J8NQX5"/>
<keyword evidence="3" id="KW-1185">Reference proteome</keyword>
<evidence type="ECO:0000313" key="2">
    <source>
        <dbReference type="EMBL" id="TNV79932.1"/>
    </source>
</evidence>
<reference evidence="2" key="1">
    <citation type="submission" date="2019-06" db="EMBL/GenBank/DDBJ databases">
        <authorList>
            <person name="Zheng W."/>
        </authorList>
    </citation>
    <scope>NUCLEOTIDE SEQUENCE</scope>
    <source>
        <strain evidence="2">QDHG01</strain>
    </source>
</reference>
<dbReference type="Proteomes" id="UP000785679">
    <property type="component" value="Unassembled WGS sequence"/>
</dbReference>
<proteinExistence type="predicted"/>
<evidence type="ECO:0000256" key="1">
    <source>
        <dbReference type="SAM" id="MobiDB-lite"/>
    </source>
</evidence>
<dbReference type="EMBL" id="RRYP01008213">
    <property type="protein sequence ID" value="TNV79932.1"/>
    <property type="molecule type" value="Genomic_DNA"/>
</dbReference>
<sequence>MAVNTQCLMYADQHHGWQQRVNREIRARARFEHVLADNVSEIERNQGKLEFPSNAFRPLFSPNHVIGKVRNNCRYPTKLTPHQKNYLLIDSSYTVGSDPNTMRDLAIFRGSPLNLHQAVDFSAPPREPLNAVEPSVASDTTSNVESKRGRRFYNKMVNMRRLFNVQLEGRLFSQMKKTQLDFMKSTGNIKPVMESAQKEVFGTRTQAKFEPKKSKAQLTKGKKAYVKVPMKKDQFFIPAAYEIGSQLSSEAPRSVSLSEKDLQSQMSFNQFRPLSSRGSERYAPKDFAPSQTSSYKTLNPSFTMHKKPSLTRAVKEGIASQSALGNIPFTPRQVKRRNSSLSEDLMSFEQPEIDEKFNTIQKPLSTMRKSLEKKRSQVKLRKSLDREDETHDLFKRSAMIENYMLASPRESSKNLIRSSMEYNVNNENNPRVSLTRLQSARKLPAPPSEFGTTTTQESYTQQSHRPSTATHNTYTSRISQERLHELKAGRELRKNLMMSQRSKRGGNTAGNEFYRLYGPQMINDGSNASSLAVLF</sequence>
<feature type="region of interest" description="Disordered" evidence="1">
    <location>
        <begin position="274"/>
        <end position="303"/>
    </location>
</feature>
<evidence type="ECO:0000313" key="3">
    <source>
        <dbReference type="Proteomes" id="UP000785679"/>
    </source>
</evidence>
<accession>A0A8J8NQX5</accession>
<feature type="compositionally biased region" description="Polar residues" evidence="1">
    <location>
        <begin position="464"/>
        <end position="476"/>
    </location>
</feature>
<gene>
    <name evidence="2" type="ORF">FGO68_gene10551</name>
</gene>
<name>A0A8J8NQX5_HALGN</name>
<protein>
    <submittedName>
        <fullName evidence="2">Uncharacterized protein</fullName>
    </submittedName>
</protein>
<organism evidence="2 3">
    <name type="scientific">Halteria grandinella</name>
    <dbReference type="NCBI Taxonomy" id="5974"/>
    <lineage>
        <taxon>Eukaryota</taxon>
        <taxon>Sar</taxon>
        <taxon>Alveolata</taxon>
        <taxon>Ciliophora</taxon>
        <taxon>Intramacronucleata</taxon>
        <taxon>Spirotrichea</taxon>
        <taxon>Stichotrichia</taxon>
        <taxon>Sporadotrichida</taxon>
        <taxon>Halteriidae</taxon>
        <taxon>Halteria</taxon>
    </lineage>
</organism>
<comment type="caution">
    <text evidence="2">The sequence shown here is derived from an EMBL/GenBank/DDBJ whole genome shotgun (WGS) entry which is preliminary data.</text>
</comment>
<feature type="compositionally biased region" description="Polar residues" evidence="1">
    <location>
        <begin position="289"/>
        <end position="302"/>
    </location>
</feature>